<dbReference type="EMBL" id="SNRY01001038">
    <property type="protein sequence ID" value="KAA6334064.1"/>
    <property type="molecule type" value="Genomic_DNA"/>
</dbReference>
<dbReference type="AlphaFoldDB" id="A0A5J4RKJ0"/>
<evidence type="ECO:0000313" key="1">
    <source>
        <dbReference type="EMBL" id="KAA6334064.1"/>
    </source>
</evidence>
<sequence length="57" mass="6791">MKRSYCYEQYSSISNFLYSFQFELSNIKNLARFLQGQATRLLKYSISILSVIFLKTH</sequence>
<organism evidence="1">
    <name type="scientific">termite gut metagenome</name>
    <dbReference type="NCBI Taxonomy" id="433724"/>
    <lineage>
        <taxon>unclassified sequences</taxon>
        <taxon>metagenomes</taxon>
        <taxon>organismal metagenomes</taxon>
    </lineage>
</organism>
<gene>
    <name evidence="1" type="ORF">EZS27_017579</name>
</gene>
<reference evidence="1" key="1">
    <citation type="submission" date="2019-03" db="EMBL/GenBank/DDBJ databases">
        <title>Single cell metagenomics reveals metabolic interactions within the superorganism composed of flagellate Streblomastix strix and complex community of Bacteroidetes bacteria on its surface.</title>
        <authorList>
            <person name="Treitli S.C."/>
            <person name="Kolisko M."/>
            <person name="Husnik F."/>
            <person name="Keeling P."/>
            <person name="Hampl V."/>
        </authorList>
    </citation>
    <scope>NUCLEOTIDE SEQUENCE</scope>
    <source>
        <strain evidence="1">STM</strain>
    </source>
</reference>
<comment type="caution">
    <text evidence="1">The sequence shown here is derived from an EMBL/GenBank/DDBJ whole genome shotgun (WGS) entry which is preliminary data.</text>
</comment>
<accession>A0A5J4RKJ0</accession>
<proteinExistence type="predicted"/>
<protein>
    <submittedName>
        <fullName evidence="1">Uncharacterized protein</fullName>
    </submittedName>
</protein>
<name>A0A5J4RKJ0_9ZZZZ</name>